<reference evidence="7" key="2">
    <citation type="submission" date="2021-10" db="EMBL/GenBank/DDBJ databases">
        <title>Phylogenomics reveals ancestral predisposition of the termite-cultivated fungus Termitomyces towards a domesticated lifestyle.</title>
        <authorList>
            <person name="Auxier B."/>
            <person name="Grum-Grzhimaylo A."/>
            <person name="Cardenas M.E."/>
            <person name="Lodge J.D."/>
            <person name="Laessoe T."/>
            <person name="Pedersen O."/>
            <person name="Smith M.E."/>
            <person name="Kuyper T.W."/>
            <person name="Franco-Molano E.A."/>
            <person name="Baroni T.J."/>
            <person name="Aanen D.K."/>
        </authorList>
    </citation>
    <scope>NUCLEOTIDE SEQUENCE</scope>
    <source>
        <strain evidence="7">D49</strain>
    </source>
</reference>
<feature type="compositionally biased region" description="Low complexity" evidence="6">
    <location>
        <begin position="88"/>
        <end position="98"/>
    </location>
</feature>
<evidence type="ECO:0000256" key="6">
    <source>
        <dbReference type="SAM" id="MobiDB-lite"/>
    </source>
</evidence>
<dbReference type="EMBL" id="JABCKI010000044">
    <property type="protein sequence ID" value="KAG5653578.1"/>
    <property type="molecule type" value="Genomic_DNA"/>
</dbReference>
<dbReference type="Pfam" id="PF07890">
    <property type="entry name" value="Rrp15p"/>
    <property type="match status" value="1"/>
</dbReference>
<comment type="similarity">
    <text evidence="1">Belongs to the FMO family.</text>
</comment>
<dbReference type="GO" id="GO:0050661">
    <property type="term" value="F:NADP binding"/>
    <property type="evidence" value="ECO:0007669"/>
    <property type="project" value="InterPro"/>
</dbReference>
<dbReference type="PANTHER" id="PTHR23023">
    <property type="entry name" value="DIMETHYLANILINE MONOOXYGENASE"/>
    <property type="match status" value="1"/>
</dbReference>
<evidence type="ECO:0000313" key="8">
    <source>
        <dbReference type="Proteomes" id="UP000717328"/>
    </source>
</evidence>
<name>A0A9P7KKE7_9AGAR</name>
<evidence type="ECO:0000256" key="3">
    <source>
        <dbReference type="ARBA" id="ARBA00022827"/>
    </source>
</evidence>
<feature type="compositionally biased region" description="Acidic residues" evidence="6">
    <location>
        <begin position="21"/>
        <end position="36"/>
    </location>
</feature>
<gene>
    <name evidence="7" type="ORF">H0H81_012085</name>
</gene>
<protein>
    <recommendedName>
        <fullName evidence="9">Flavin-containing monooxygenase</fullName>
    </recommendedName>
</protein>
<keyword evidence="3" id="KW-0274">FAD</keyword>
<evidence type="ECO:0000256" key="5">
    <source>
        <dbReference type="ARBA" id="ARBA00023002"/>
    </source>
</evidence>
<dbReference type="Proteomes" id="UP000717328">
    <property type="component" value="Unassembled WGS sequence"/>
</dbReference>
<feature type="region of interest" description="Disordered" evidence="6">
    <location>
        <begin position="170"/>
        <end position="200"/>
    </location>
</feature>
<dbReference type="InterPro" id="IPR050346">
    <property type="entry name" value="FMO-like"/>
</dbReference>
<dbReference type="PRINTS" id="PR00370">
    <property type="entry name" value="FMOXYGENASE"/>
</dbReference>
<dbReference type="InterPro" id="IPR012459">
    <property type="entry name" value="Rrp15"/>
</dbReference>
<feature type="region of interest" description="Disordered" evidence="6">
    <location>
        <begin position="1"/>
        <end position="71"/>
    </location>
</feature>
<reference evidence="7" key="1">
    <citation type="submission" date="2021-02" db="EMBL/GenBank/DDBJ databases">
        <authorList>
            <person name="Nieuwenhuis M."/>
            <person name="Van De Peppel L.J.J."/>
        </authorList>
    </citation>
    <scope>NUCLEOTIDE SEQUENCE</scope>
    <source>
        <strain evidence="7">D49</strain>
    </source>
</reference>
<feature type="compositionally biased region" description="Basic residues" evidence="6">
    <location>
        <begin position="57"/>
        <end position="69"/>
    </location>
</feature>
<dbReference type="OrthoDB" id="66881at2759"/>
<keyword evidence="4" id="KW-0521">NADP</keyword>
<dbReference type="InterPro" id="IPR000960">
    <property type="entry name" value="Flavin_mOase"/>
</dbReference>
<organism evidence="7 8">
    <name type="scientific">Sphagnurus paluster</name>
    <dbReference type="NCBI Taxonomy" id="117069"/>
    <lineage>
        <taxon>Eukaryota</taxon>
        <taxon>Fungi</taxon>
        <taxon>Dikarya</taxon>
        <taxon>Basidiomycota</taxon>
        <taxon>Agaricomycotina</taxon>
        <taxon>Agaricomycetes</taxon>
        <taxon>Agaricomycetidae</taxon>
        <taxon>Agaricales</taxon>
        <taxon>Tricholomatineae</taxon>
        <taxon>Lyophyllaceae</taxon>
        <taxon>Sphagnurus</taxon>
    </lineage>
</organism>
<dbReference type="AlphaFoldDB" id="A0A9P7KKE7"/>
<dbReference type="GO" id="GO:0050660">
    <property type="term" value="F:flavin adenine dinucleotide binding"/>
    <property type="evidence" value="ECO:0007669"/>
    <property type="project" value="InterPro"/>
</dbReference>
<evidence type="ECO:0008006" key="9">
    <source>
        <dbReference type="Google" id="ProtNLM"/>
    </source>
</evidence>
<dbReference type="SUPFAM" id="SSF51905">
    <property type="entry name" value="FAD/NAD(P)-binding domain"/>
    <property type="match status" value="2"/>
</dbReference>
<accession>A0A9P7KKE7</accession>
<evidence type="ECO:0000256" key="2">
    <source>
        <dbReference type="ARBA" id="ARBA00022630"/>
    </source>
</evidence>
<keyword evidence="2" id="KW-0285">Flavoprotein</keyword>
<comment type="caution">
    <text evidence="7">The sequence shown here is derived from an EMBL/GenBank/DDBJ whole genome shotgun (WGS) entry which is preliminary data.</text>
</comment>
<dbReference type="GO" id="GO:0006364">
    <property type="term" value="P:rRNA processing"/>
    <property type="evidence" value="ECO:0007669"/>
    <property type="project" value="InterPro"/>
</dbReference>
<proteinExistence type="inferred from homology"/>
<dbReference type="Pfam" id="PF00743">
    <property type="entry name" value="FMO-like"/>
    <property type="match status" value="1"/>
</dbReference>
<feature type="region of interest" description="Disordered" evidence="6">
    <location>
        <begin position="86"/>
        <end position="106"/>
    </location>
</feature>
<dbReference type="InterPro" id="IPR036188">
    <property type="entry name" value="FAD/NAD-bd_sf"/>
</dbReference>
<keyword evidence="5" id="KW-0560">Oxidoreductase</keyword>
<dbReference type="InterPro" id="IPR020946">
    <property type="entry name" value="Flavin_mOase-like"/>
</dbReference>
<evidence type="ECO:0000256" key="1">
    <source>
        <dbReference type="ARBA" id="ARBA00009183"/>
    </source>
</evidence>
<dbReference type="GO" id="GO:0004499">
    <property type="term" value="F:N,N-dimethylaniline monooxygenase activity"/>
    <property type="evidence" value="ECO:0007669"/>
    <property type="project" value="InterPro"/>
</dbReference>
<dbReference type="Gene3D" id="3.50.50.60">
    <property type="entry name" value="FAD/NAD(P)-binding domain"/>
    <property type="match status" value="2"/>
</dbReference>
<evidence type="ECO:0000313" key="7">
    <source>
        <dbReference type="EMBL" id="KAG5653578.1"/>
    </source>
</evidence>
<keyword evidence="8" id="KW-1185">Reference proteome</keyword>
<evidence type="ECO:0000256" key="4">
    <source>
        <dbReference type="ARBA" id="ARBA00022857"/>
    </source>
</evidence>
<sequence>MHAHKRQKLSADPQAVRELESDAESPAEESEYESGPDENSGSDNDSADTSDEVIVKQKSRQTSKRKIRATKTSTFGATLQSLLSTDAPSSLPLSLKPSIARKRNDEKLENKAKKVLQVEKKEKEDKGRITDVIGGWGGESERALRKVAQRGVVKLFNVIQQSQASVAAATEESKAARGSGKPTLPAPVITSKTQGRKAKDKDNIIGRGKETRHPRHILLESLGLISAKHATATDPATPTTPRPLEAMVNVRQVVFSLLGSRLRVHDAQSYDTKSIAIVGAGSAGLAMLKTLLDLPESTRYTWDIVLFEERKNLGGVWLPDPDPALPPEIPETPLYPLLRTNTPVPSMTYPGFPFTPGTALYPAHEEVEAYLVRYATHYNLTRRIRFNHKILEASWLGSPAAGQWNVSYYDANGATRHGSFDHLVVATGNNHLPRIPTWPGQEEWLANSPPSGAKREIVHSVWYRGPEKYRGLNVLVVGTGSSGRDIATQIIPYAEKTYISVRSKPNPLYGSTPDGAVQKPDISHFTAAGVVFRDGTTLKVDAVLLGTGYEIRKPFLERGGVLVTDPHSRAHADKLATNTRYVYPLHQHLLSLSPAHPTNALAFIGLPSAIANCPSDIAQSLFVAHAILNGTLLPPRDELLRELARREEGLRRAGYDPYRQGHMLPVNTSSDYQDELVAFLKERGAIPDDGKKFVEQWRRDIFTYGYLRQGWKRIESLGLEREWLEGVETEAQWAELMARVNRWQEEWEKSNGIAFRPDLDLVG</sequence>